<reference evidence="1" key="2">
    <citation type="submission" date="2021-10" db="EMBL/GenBank/DDBJ databases">
        <authorList>
            <person name="Piombo E."/>
        </authorList>
    </citation>
    <scope>NUCLEOTIDE SEQUENCE</scope>
</reference>
<comment type="caution">
    <text evidence="1">The sequence shown here is derived from an EMBL/GenBank/DDBJ whole genome shotgun (WGS) entry which is preliminary data.</text>
</comment>
<gene>
    <name evidence="1" type="ORF">CRV2_00008749</name>
</gene>
<dbReference type="EMBL" id="CADEHS020000645">
    <property type="protein sequence ID" value="CAG9956836.1"/>
    <property type="molecule type" value="Genomic_DNA"/>
</dbReference>
<name>A0ACA9UTN6_BIOOC</name>
<protein>
    <submittedName>
        <fullName evidence="1">Uncharacterized protein</fullName>
    </submittedName>
</protein>
<sequence>MSRAALKNIARPRALYAPRALRPAVLSLVSHKATPSGTRPLSMSSKRSLATSSIKLATTSPVVEKKLDSFIPLIDFSKFLHGSETEKKQIAAEILSGFQNAGFIYLQNHGIAPSAVRNAFATSASFFAEPDEDKLNLSWLSPESNRGYSARGREKLKRVGEGQGSEDAAPPDMKESFEIGREGDAAFPNQWPRDGTMVEGFKDTMLGFYGLCRQLHGNVMSAIAVGMGLDAKYFERFISSGDNTLRLLHYPGVDASVWKNANAVRAGAHSDYGSLTLLFQDGRGGLQVQSPSGDFVDATPVEGAIVVNAGDLLARWSNDTIKSTIHRVVEPPVKEADSYPPRYSIAYFCNPNHSSFIEALPGTFATEDSKKYKGIQTGEYLVQRLTATY</sequence>
<evidence type="ECO:0000313" key="1">
    <source>
        <dbReference type="EMBL" id="CAG9956836.1"/>
    </source>
</evidence>
<reference evidence="1" key="1">
    <citation type="submission" date="2020-04" db="EMBL/GenBank/DDBJ databases">
        <authorList>
            <person name="Broberg M."/>
        </authorList>
    </citation>
    <scope>NUCLEOTIDE SEQUENCE</scope>
</reference>
<accession>A0ACA9UTN6</accession>
<dbReference type="Proteomes" id="UP000836387">
    <property type="component" value="Unassembled WGS sequence"/>
</dbReference>
<evidence type="ECO:0000313" key="2">
    <source>
        <dbReference type="Proteomes" id="UP000836387"/>
    </source>
</evidence>
<proteinExistence type="predicted"/>
<organism evidence="1 2">
    <name type="scientific">Clonostachys rosea f. rosea IK726</name>
    <dbReference type="NCBI Taxonomy" id="1349383"/>
    <lineage>
        <taxon>Eukaryota</taxon>
        <taxon>Fungi</taxon>
        <taxon>Dikarya</taxon>
        <taxon>Ascomycota</taxon>
        <taxon>Pezizomycotina</taxon>
        <taxon>Sordariomycetes</taxon>
        <taxon>Hypocreomycetidae</taxon>
        <taxon>Hypocreales</taxon>
        <taxon>Bionectriaceae</taxon>
        <taxon>Clonostachys</taxon>
    </lineage>
</organism>
<keyword evidence="2" id="KW-1185">Reference proteome</keyword>